<organism evidence="2 3">
    <name type="scientific">Rhodanobacter lycopersici</name>
    <dbReference type="NCBI Taxonomy" id="3162487"/>
    <lineage>
        <taxon>Bacteria</taxon>
        <taxon>Pseudomonadati</taxon>
        <taxon>Pseudomonadota</taxon>
        <taxon>Gammaproteobacteria</taxon>
        <taxon>Lysobacterales</taxon>
        <taxon>Rhodanobacteraceae</taxon>
        <taxon>Rhodanobacter</taxon>
    </lineage>
</organism>
<sequence length="65" mass="7499">MFGVSASGYYAWRNRPASERTLEDARLIDRVRRVHRDSRETYGSPRVHAALRRLGESVGRRRANG</sequence>
<evidence type="ECO:0000313" key="3">
    <source>
        <dbReference type="Proteomes" id="UP001556220"/>
    </source>
</evidence>
<feature type="domain" description="HTH-like" evidence="1">
    <location>
        <begin position="24"/>
        <end position="62"/>
    </location>
</feature>
<comment type="caution">
    <text evidence="2">The sequence shown here is derived from an EMBL/GenBank/DDBJ whole genome shotgun (WGS) entry which is preliminary data.</text>
</comment>
<keyword evidence="3" id="KW-1185">Reference proteome</keyword>
<accession>A0ABV3QGV6</accession>
<dbReference type="InterPro" id="IPR025948">
    <property type="entry name" value="HTH-like_dom"/>
</dbReference>
<dbReference type="EMBL" id="JBFOHK010000003">
    <property type="protein sequence ID" value="MEW9572696.1"/>
    <property type="molecule type" value="Genomic_DNA"/>
</dbReference>
<proteinExistence type="predicted"/>
<evidence type="ECO:0000259" key="1">
    <source>
        <dbReference type="Pfam" id="PF13276"/>
    </source>
</evidence>
<dbReference type="PANTHER" id="PTHR46889:SF4">
    <property type="entry name" value="TRANSPOSASE INSO FOR INSERTION SEQUENCE ELEMENT IS911B-RELATED"/>
    <property type="match status" value="1"/>
</dbReference>
<reference evidence="2 3" key="1">
    <citation type="submission" date="2024-06" db="EMBL/GenBank/DDBJ databases">
        <authorList>
            <person name="Woo H."/>
        </authorList>
    </citation>
    <scope>NUCLEOTIDE SEQUENCE [LARGE SCALE GENOMIC DNA]</scope>
    <source>
        <strain evidence="2 3">Si-c</strain>
    </source>
</reference>
<dbReference type="Proteomes" id="UP001556220">
    <property type="component" value="Unassembled WGS sequence"/>
</dbReference>
<dbReference type="RefSeq" id="WP_367854761.1">
    <property type="nucleotide sequence ID" value="NZ_JBFOHK010000003.1"/>
</dbReference>
<protein>
    <submittedName>
        <fullName evidence="2">IS3 family transposase</fullName>
    </submittedName>
</protein>
<dbReference type="Pfam" id="PF13276">
    <property type="entry name" value="HTH_21"/>
    <property type="match status" value="1"/>
</dbReference>
<gene>
    <name evidence="2" type="ORF">ABQJ54_13130</name>
</gene>
<evidence type="ECO:0000313" key="2">
    <source>
        <dbReference type="EMBL" id="MEW9572696.1"/>
    </source>
</evidence>
<name>A0ABV3QGV6_9GAMM</name>
<dbReference type="InterPro" id="IPR050900">
    <property type="entry name" value="Transposase_IS3/IS150/IS904"/>
</dbReference>
<dbReference type="PANTHER" id="PTHR46889">
    <property type="entry name" value="TRANSPOSASE INSF FOR INSERTION SEQUENCE IS3B-RELATED"/>
    <property type="match status" value="1"/>
</dbReference>